<feature type="binding site" evidence="9">
    <location>
        <position position="183"/>
    </location>
    <ligand>
        <name>L-citrulline</name>
        <dbReference type="ChEBI" id="CHEBI:57743"/>
    </ligand>
</feature>
<comment type="similarity">
    <text evidence="9">Belongs to the argininosuccinate synthase family. Type 1 subfamily.</text>
</comment>
<feature type="binding site" evidence="9">
    <location>
        <position position="129"/>
    </location>
    <ligand>
        <name>L-aspartate</name>
        <dbReference type="ChEBI" id="CHEBI:29991"/>
    </ligand>
</feature>
<feature type="domain" description="Arginosuccinate synthase-like N-terminal" evidence="10">
    <location>
        <begin position="10"/>
        <end position="172"/>
    </location>
</feature>
<dbReference type="GO" id="GO:0005737">
    <property type="term" value="C:cytoplasm"/>
    <property type="evidence" value="ECO:0007669"/>
    <property type="project" value="UniProtKB-SubCell"/>
</dbReference>
<feature type="binding site" evidence="9">
    <location>
        <position position="125"/>
    </location>
    <ligand>
        <name>L-aspartate</name>
        <dbReference type="ChEBI" id="CHEBI:29991"/>
    </ligand>
</feature>
<evidence type="ECO:0000256" key="2">
    <source>
        <dbReference type="ARBA" id="ARBA00011881"/>
    </source>
</evidence>
<sequence>MKQHKREIKKIVLAYSGGLDTSIIIPWLKENYDGAEIVGICTNVGQDEDWDGMEKKALASGASKLYIRDIREEFARDFLFRIVRAGARYEGKYLLGTSIARPLQAKCQVEVALQENANAVAHGCTGKGNDQVRFELTYKALAPQLEVIAPWRVWDISSREDAIEYAQERGIPLGNISKKNIYSRDWNIWHMSHEGGDLEDPWNRPKNEMFQLTKSPQEAPDKETEITIDFEKGFPVGIDGKRLGAVELLSRLNKLGAENGIGRADMVETRVVGMKSRGVYETPAGEILLTALAELEMMTMDFNTLSFKRKMSQQYADIVYAGKWYTTFRESMDAFMDKAYQYVTGSVRLVLYKGNVIIAGRKSPYSLYLEDLASFGESSYDHTDATGFINLYGLATGVEAMVHKRIDAEEGQAPEMKHVAATFHDK</sequence>
<dbReference type="FunFam" id="3.40.50.620:FF:000019">
    <property type="entry name" value="Argininosuccinate synthase"/>
    <property type="match status" value="1"/>
</dbReference>
<dbReference type="EC" id="6.3.4.5" evidence="3 9"/>
<keyword evidence="8 9" id="KW-0067">ATP-binding</keyword>
<name>A0A1Y1RUN1_9SPIO</name>
<evidence type="ECO:0000256" key="3">
    <source>
        <dbReference type="ARBA" id="ARBA00012286"/>
    </source>
</evidence>
<evidence type="ECO:0000256" key="5">
    <source>
        <dbReference type="ARBA" id="ARBA00022598"/>
    </source>
</evidence>
<feature type="binding site" evidence="9">
    <location>
        <position position="280"/>
    </location>
    <ligand>
        <name>L-citrulline</name>
        <dbReference type="ChEBI" id="CHEBI:57743"/>
    </ligand>
</feature>
<dbReference type="Gene3D" id="3.90.1260.10">
    <property type="entry name" value="Argininosuccinate synthetase, chain A, domain 2"/>
    <property type="match status" value="1"/>
</dbReference>
<keyword evidence="9" id="KW-0963">Cytoplasm</keyword>
<feature type="binding site" evidence="9">
    <location>
        <position position="129"/>
    </location>
    <ligand>
        <name>L-citrulline</name>
        <dbReference type="ChEBI" id="CHEBI:57743"/>
    </ligand>
</feature>
<reference evidence="12 13" key="1">
    <citation type="submission" date="2017-03" db="EMBL/GenBank/DDBJ databases">
        <title>Draft Genome sequence of Marispirochaeta sp. strain JC444.</title>
        <authorList>
            <person name="Shivani Y."/>
            <person name="Subhash Y."/>
            <person name="Sasikala C."/>
            <person name="Ramana C."/>
        </authorList>
    </citation>
    <scope>NUCLEOTIDE SEQUENCE [LARGE SCALE GENOMIC DNA]</scope>
    <source>
        <strain evidence="12 13">JC444</strain>
    </source>
</reference>
<evidence type="ECO:0000256" key="4">
    <source>
        <dbReference type="ARBA" id="ARBA00022571"/>
    </source>
</evidence>
<dbReference type="GO" id="GO:0000053">
    <property type="term" value="P:argininosuccinate metabolic process"/>
    <property type="evidence" value="ECO:0007669"/>
    <property type="project" value="TreeGrafter"/>
</dbReference>
<organism evidence="12 13">
    <name type="scientific">Marispirochaeta aestuarii</name>
    <dbReference type="NCBI Taxonomy" id="1963862"/>
    <lineage>
        <taxon>Bacteria</taxon>
        <taxon>Pseudomonadati</taxon>
        <taxon>Spirochaetota</taxon>
        <taxon>Spirochaetia</taxon>
        <taxon>Spirochaetales</taxon>
        <taxon>Spirochaetaceae</taxon>
        <taxon>Marispirochaeta</taxon>
    </lineage>
</organism>
<keyword evidence="5 9" id="KW-0436">Ligase</keyword>
<feature type="binding site" evidence="9">
    <location>
        <position position="98"/>
    </location>
    <ligand>
        <name>L-citrulline</name>
        <dbReference type="ChEBI" id="CHEBI:57743"/>
    </ligand>
</feature>
<evidence type="ECO:0000256" key="9">
    <source>
        <dbReference type="HAMAP-Rule" id="MF_00005"/>
    </source>
</evidence>
<comment type="subunit">
    <text evidence="2 9">Homotetramer.</text>
</comment>
<dbReference type="Gene3D" id="3.40.50.620">
    <property type="entry name" value="HUPs"/>
    <property type="match status" value="1"/>
</dbReference>
<comment type="caution">
    <text evidence="12">The sequence shown here is derived from an EMBL/GenBank/DDBJ whole genome shotgun (WGS) entry which is preliminary data.</text>
</comment>
<feature type="binding site" evidence="9">
    <location>
        <position position="133"/>
    </location>
    <ligand>
        <name>L-citrulline</name>
        <dbReference type="ChEBI" id="CHEBI:57743"/>
    </ligand>
</feature>
<dbReference type="SUPFAM" id="SSF69864">
    <property type="entry name" value="Argininosuccinate synthetase, C-terminal domain"/>
    <property type="match status" value="1"/>
</dbReference>
<dbReference type="FunFam" id="3.90.1260.10:FF:000007">
    <property type="entry name" value="Argininosuccinate synthase"/>
    <property type="match status" value="1"/>
</dbReference>
<dbReference type="HAMAP" id="MF_00005">
    <property type="entry name" value="Arg_succ_synth_type1"/>
    <property type="match status" value="1"/>
</dbReference>
<dbReference type="InterPro" id="IPR018223">
    <property type="entry name" value="Arginosuc_synth_CS"/>
</dbReference>
<dbReference type="InterPro" id="IPR048268">
    <property type="entry name" value="Arginosuc_syn_C"/>
</dbReference>
<dbReference type="Gene3D" id="1.20.5.470">
    <property type="entry name" value="Single helix bin"/>
    <property type="match status" value="1"/>
</dbReference>
<evidence type="ECO:0000256" key="6">
    <source>
        <dbReference type="ARBA" id="ARBA00022605"/>
    </source>
</evidence>
<feature type="binding site" evidence="9">
    <location>
        <position position="93"/>
    </location>
    <ligand>
        <name>L-citrulline</name>
        <dbReference type="ChEBI" id="CHEBI:57743"/>
    </ligand>
</feature>
<dbReference type="GO" id="GO:0004055">
    <property type="term" value="F:argininosuccinate synthase activity"/>
    <property type="evidence" value="ECO:0007669"/>
    <property type="project" value="UniProtKB-UniRule"/>
</dbReference>
<dbReference type="GO" id="GO:0005524">
    <property type="term" value="F:ATP binding"/>
    <property type="evidence" value="ECO:0007669"/>
    <property type="project" value="UniProtKB-UniRule"/>
</dbReference>
<evidence type="ECO:0000313" key="12">
    <source>
        <dbReference type="EMBL" id="ORC31126.1"/>
    </source>
</evidence>
<dbReference type="NCBIfam" id="TIGR00032">
    <property type="entry name" value="argG"/>
    <property type="match status" value="1"/>
</dbReference>
<dbReference type="SUPFAM" id="SSF52402">
    <property type="entry name" value="Adenine nucleotide alpha hydrolases-like"/>
    <property type="match status" value="1"/>
</dbReference>
<evidence type="ECO:0000259" key="10">
    <source>
        <dbReference type="Pfam" id="PF00764"/>
    </source>
</evidence>
<comment type="catalytic activity">
    <reaction evidence="9">
        <text>L-citrulline + L-aspartate + ATP = 2-(N(omega)-L-arginino)succinate + AMP + diphosphate + H(+)</text>
        <dbReference type="Rhea" id="RHEA:10932"/>
        <dbReference type="ChEBI" id="CHEBI:15378"/>
        <dbReference type="ChEBI" id="CHEBI:29991"/>
        <dbReference type="ChEBI" id="CHEBI:30616"/>
        <dbReference type="ChEBI" id="CHEBI:33019"/>
        <dbReference type="ChEBI" id="CHEBI:57472"/>
        <dbReference type="ChEBI" id="CHEBI:57743"/>
        <dbReference type="ChEBI" id="CHEBI:456215"/>
        <dbReference type="EC" id="6.3.4.5"/>
    </reaction>
</comment>
<dbReference type="InterPro" id="IPR014729">
    <property type="entry name" value="Rossmann-like_a/b/a_fold"/>
</dbReference>
<dbReference type="PANTHER" id="PTHR11587:SF2">
    <property type="entry name" value="ARGININOSUCCINATE SYNTHASE"/>
    <property type="match status" value="1"/>
</dbReference>
<evidence type="ECO:0000256" key="8">
    <source>
        <dbReference type="ARBA" id="ARBA00022840"/>
    </source>
</evidence>
<comment type="subcellular location">
    <subcellularLocation>
        <location evidence="9">Cytoplasm</location>
    </subcellularLocation>
</comment>
<dbReference type="EMBL" id="MWQY01000027">
    <property type="protein sequence ID" value="ORC31126.1"/>
    <property type="molecule type" value="Genomic_DNA"/>
</dbReference>
<dbReference type="Proteomes" id="UP000192343">
    <property type="component" value="Unassembled WGS sequence"/>
</dbReference>
<keyword evidence="13" id="KW-1185">Reference proteome</keyword>
<protein>
    <recommendedName>
        <fullName evidence="3 9">Argininosuccinate synthase</fullName>
        <ecNumber evidence="3 9">6.3.4.5</ecNumber>
    </recommendedName>
    <alternativeName>
        <fullName evidence="9">Citrulline--aspartate ligase</fullName>
    </alternativeName>
</protein>
<evidence type="ECO:0000313" key="13">
    <source>
        <dbReference type="Proteomes" id="UP000192343"/>
    </source>
</evidence>
<dbReference type="InterPro" id="IPR001518">
    <property type="entry name" value="Arginosuc_synth"/>
</dbReference>
<dbReference type="STRING" id="1963862.B4O97_17565"/>
<dbReference type="GO" id="GO:0000050">
    <property type="term" value="P:urea cycle"/>
    <property type="evidence" value="ECO:0007669"/>
    <property type="project" value="TreeGrafter"/>
</dbReference>
<feature type="binding site" evidence="9">
    <location>
        <position position="268"/>
    </location>
    <ligand>
        <name>L-citrulline</name>
        <dbReference type="ChEBI" id="CHEBI:57743"/>
    </ligand>
</feature>
<dbReference type="OrthoDB" id="9801641at2"/>
<dbReference type="AlphaFoldDB" id="A0A1Y1RUN1"/>
<dbReference type="InterPro" id="IPR024074">
    <property type="entry name" value="AS_cat/multimer_dom_body"/>
</dbReference>
<keyword evidence="6 9" id="KW-0028">Amino-acid biosynthesis</keyword>
<dbReference type="GO" id="GO:0006526">
    <property type="term" value="P:L-arginine biosynthetic process"/>
    <property type="evidence" value="ECO:0007669"/>
    <property type="project" value="UniProtKB-UniRule"/>
</dbReference>
<dbReference type="NCBIfam" id="NF001770">
    <property type="entry name" value="PRK00509.1"/>
    <property type="match status" value="1"/>
</dbReference>
<evidence type="ECO:0000256" key="1">
    <source>
        <dbReference type="ARBA" id="ARBA00004967"/>
    </source>
</evidence>
<dbReference type="PANTHER" id="PTHR11587">
    <property type="entry name" value="ARGININOSUCCINATE SYNTHASE"/>
    <property type="match status" value="1"/>
</dbReference>
<dbReference type="CDD" id="cd01999">
    <property type="entry name" value="ASS"/>
    <property type="match status" value="1"/>
</dbReference>
<dbReference type="Pfam" id="PF00764">
    <property type="entry name" value="Arginosuc_synth"/>
    <property type="match status" value="1"/>
</dbReference>
<feature type="domain" description="Arginosuccinate synthase C-terminal" evidence="11">
    <location>
        <begin position="182"/>
        <end position="396"/>
    </location>
</feature>
<keyword evidence="7 9" id="KW-0547">Nucleotide-binding</keyword>
<dbReference type="PROSITE" id="PS00564">
    <property type="entry name" value="ARGININOSUCCIN_SYN_1"/>
    <property type="match status" value="1"/>
</dbReference>
<feature type="binding site" evidence="9">
    <location>
        <position position="130"/>
    </location>
    <ligand>
        <name>L-aspartate</name>
        <dbReference type="ChEBI" id="CHEBI:29991"/>
    </ligand>
</feature>
<evidence type="ECO:0000256" key="7">
    <source>
        <dbReference type="ARBA" id="ARBA00022741"/>
    </source>
</evidence>
<comment type="caution">
    <text evidence="9">Lacks conserved residue(s) required for the propagation of feature annotation.</text>
</comment>
<feature type="binding site" evidence="9">
    <location>
        <position position="123"/>
    </location>
    <ligand>
        <name>ATP</name>
        <dbReference type="ChEBI" id="CHEBI:30616"/>
    </ligand>
</feature>
<accession>A0A1Y1RUN1</accession>
<dbReference type="Pfam" id="PF20979">
    <property type="entry name" value="Arginosuc_syn_C"/>
    <property type="match status" value="1"/>
</dbReference>
<feature type="binding site" evidence="9">
    <location>
        <position position="192"/>
    </location>
    <ligand>
        <name>L-citrulline</name>
        <dbReference type="ChEBI" id="CHEBI:57743"/>
    </ligand>
</feature>
<dbReference type="InterPro" id="IPR048267">
    <property type="entry name" value="Arginosuc_syn_N"/>
</dbReference>
<gene>
    <name evidence="9" type="primary">argG</name>
    <name evidence="12" type="ORF">B4O97_17565</name>
</gene>
<feature type="binding site" evidence="9">
    <location>
        <begin position="14"/>
        <end position="22"/>
    </location>
    <ligand>
        <name>ATP</name>
        <dbReference type="ChEBI" id="CHEBI:30616"/>
    </ligand>
</feature>
<dbReference type="UniPathway" id="UPA00068">
    <property type="reaction ID" value="UER00113"/>
</dbReference>
<dbReference type="InterPro" id="IPR023434">
    <property type="entry name" value="Arginosuc_synth_type_1_subfam"/>
</dbReference>
<comment type="pathway">
    <text evidence="1 9">Amino-acid biosynthesis; L-arginine biosynthesis; L-arginine from L-ornithine and carbamoyl phosphate: step 2/3.</text>
</comment>
<dbReference type="RefSeq" id="WP_083052817.1">
    <property type="nucleotide sequence ID" value="NZ_MWQY01000027.1"/>
</dbReference>
<dbReference type="PROSITE" id="PS00565">
    <property type="entry name" value="ARGININOSUCCIN_SYN_2"/>
    <property type="match status" value="1"/>
</dbReference>
<proteinExistence type="inferred from homology"/>
<evidence type="ECO:0000259" key="11">
    <source>
        <dbReference type="Pfam" id="PF20979"/>
    </source>
</evidence>
<keyword evidence="4 9" id="KW-0055">Arginine biosynthesis</keyword>